<dbReference type="EC" id="1.3.1.76" evidence="2"/>
<dbReference type="InterPro" id="IPR028161">
    <property type="entry name" value="Met8-like"/>
</dbReference>
<dbReference type="SUPFAM" id="SSF51735">
    <property type="entry name" value="NAD(P)-binding Rossmann-fold domains"/>
    <property type="match status" value="1"/>
</dbReference>
<evidence type="ECO:0000256" key="3">
    <source>
        <dbReference type="ARBA" id="ARBA00023002"/>
    </source>
</evidence>
<proteinExistence type="predicted"/>
<dbReference type="Pfam" id="PF13241">
    <property type="entry name" value="NAD_binding_7"/>
    <property type="match status" value="1"/>
</dbReference>
<evidence type="ECO:0000256" key="1">
    <source>
        <dbReference type="ARBA" id="ARBA00005010"/>
    </source>
</evidence>
<keyword evidence="3" id="KW-0560">Oxidoreductase</keyword>
<dbReference type="EMBL" id="AP025028">
    <property type="protein sequence ID" value="BDA78200.1"/>
    <property type="molecule type" value="Genomic_DNA"/>
</dbReference>
<dbReference type="RefSeq" id="WP_109018444.1">
    <property type="nucleotide sequence ID" value="NZ_AP025028.1"/>
</dbReference>
<evidence type="ECO:0000256" key="6">
    <source>
        <dbReference type="ARBA" id="ARBA00047561"/>
    </source>
</evidence>
<name>A0ABN6KB73_9LEPT</name>
<gene>
    <name evidence="7" type="primary">cysG</name>
    <name evidence="7" type="ORF">LPTSP3_g11300</name>
</gene>
<organism evidence="7 8">
    <name type="scientific">Leptospira kobayashii</name>
    <dbReference type="NCBI Taxonomy" id="1917830"/>
    <lineage>
        <taxon>Bacteria</taxon>
        <taxon>Pseudomonadati</taxon>
        <taxon>Spirochaetota</taxon>
        <taxon>Spirochaetia</taxon>
        <taxon>Leptospirales</taxon>
        <taxon>Leptospiraceae</taxon>
        <taxon>Leptospira</taxon>
    </lineage>
</organism>
<dbReference type="NCBIfam" id="TIGR01470">
    <property type="entry name" value="cysG_Nterm"/>
    <property type="match status" value="1"/>
</dbReference>
<evidence type="ECO:0000313" key="8">
    <source>
        <dbReference type="Proteomes" id="UP000245263"/>
    </source>
</evidence>
<keyword evidence="8" id="KW-1185">Reference proteome</keyword>
<reference evidence="7 8" key="1">
    <citation type="submission" date="2021-08" db="EMBL/GenBank/DDBJ databases">
        <title>Complete genome sequence of Leptospira kobayashii strain E30.</title>
        <authorList>
            <person name="Nakao R."/>
            <person name="Nakamura S."/>
            <person name="Masuzawa T."/>
            <person name="Koizumi N."/>
        </authorList>
    </citation>
    <scope>NUCLEOTIDE SEQUENCE [LARGE SCALE GENOMIC DNA]</scope>
    <source>
        <strain evidence="7 8">E30</strain>
    </source>
</reference>
<dbReference type="InterPro" id="IPR006367">
    <property type="entry name" value="Sirohaem_synthase_N"/>
</dbReference>
<dbReference type="PANTHER" id="PTHR35330:SF1">
    <property type="entry name" value="SIROHEME BIOSYNTHESIS PROTEIN MET8"/>
    <property type="match status" value="1"/>
</dbReference>
<evidence type="ECO:0000256" key="5">
    <source>
        <dbReference type="ARBA" id="ARBA00023244"/>
    </source>
</evidence>
<dbReference type="PANTHER" id="PTHR35330">
    <property type="entry name" value="SIROHEME BIOSYNTHESIS PROTEIN MET8"/>
    <property type="match status" value="1"/>
</dbReference>
<dbReference type="SUPFAM" id="SSF75615">
    <property type="entry name" value="Siroheme synthase middle domains-like"/>
    <property type="match status" value="1"/>
</dbReference>
<dbReference type="Proteomes" id="UP000245263">
    <property type="component" value="Chromosome 1"/>
</dbReference>
<accession>A0ABN6KB73</accession>
<keyword evidence="5" id="KW-0627">Porphyrin biosynthesis</keyword>
<keyword evidence="4" id="KW-0520">NAD</keyword>
<dbReference type="PROSITE" id="PS51257">
    <property type="entry name" value="PROKAR_LIPOPROTEIN"/>
    <property type="match status" value="1"/>
</dbReference>
<dbReference type="Gene3D" id="3.40.50.720">
    <property type="entry name" value="NAD(P)-binding Rossmann-like Domain"/>
    <property type="match status" value="1"/>
</dbReference>
<comment type="catalytic activity">
    <reaction evidence="6">
        <text>precorrin-2 + NAD(+) = sirohydrochlorin + NADH + 2 H(+)</text>
        <dbReference type="Rhea" id="RHEA:15613"/>
        <dbReference type="ChEBI" id="CHEBI:15378"/>
        <dbReference type="ChEBI" id="CHEBI:57540"/>
        <dbReference type="ChEBI" id="CHEBI:57945"/>
        <dbReference type="ChEBI" id="CHEBI:58351"/>
        <dbReference type="ChEBI" id="CHEBI:58827"/>
        <dbReference type="EC" id="1.3.1.76"/>
    </reaction>
</comment>
<comment type="pathway">
    <text evidence="1">Porphyrin-containing compound metabolism; siroheme biosynthesis; sirohydrochlorin from precorrin-2: step 1/1.</text>
</comment>
<evidence type="ECO:0000256" key="4">
    <source>
        <dbReference type="ARBA" id="ARBA00023027"/>
    </source>
</evidence>
<dbReference type="InterPro" id="IPR036291">
    <property type="entry name" value="NAD(P)-bd_dom_sf"/>
</dbReference>
<sequence length="198" mass="22511">MAKKYPIFLNLENKNVLLIGGGLACLEKLQGLDGTFARITIITKEVNPFVQNWTEEHTDIILQIREAKEEDLVGRDLIFIATNDSETNKRFRLHANSLGILANAVDDPPNCDFYSSSLVDLGPVQFSISTDGKFAGLTATLRKLFEDIIPKEDGELFERLFLVRKTLKERLPDQNERRTVLKKIILELEEKYFGKKGL</sequence>
<protein>
    <recommendedName>
        <fullName evidence="2">precorrin-2 dehydrogenase</fullName>
        <ecNumber evidence="2">1.3.1.76</ecNumber>
    </recommendedName>
</protein>
<evidence type="ECO:0000313" key="7">
    <source>
        <dbReference type="EMBL" id="BDA78200.1"/>
    </source>
</evidence>
<evidence type="ECO:0000256" key="2">
    <source>
        <dbReference type="ARBA" id="ARBA00012400"/>
    </source>
</evidence>